<protein>
    <submittedName>
        <fullName evidence="1">Uncharacterized protein</fullName>
    </submittedName>
</protein>
<evidence type="ECO:0000313" key="1">
    <source>
        <dbReference type="EMBL" id="EEZ72492.1"/>
    </source>
</evidence>
<name>D0W1A4_NEICI</name>
<accession>D0W1A4</accession>
<dbReference type="EMBL" id="ACDY02000002">
    <property type="protein sequence ID" value="EEZ72492.1"/>
    <property type="molecule type" value="Genomic_DNA"/>
</dbReference>
<dbReference type="Proteomes" id="UP000003294">
    <property type="component" value="Unassembled WGS sequence"/>
</dbReference>
<dbReference type="eggNOG" id="COG1613">
    <property type="taxonomic scope" value="Bacteria"/>
</dbReference>
<organism evidence="1 2">
    <name type="scientific">Neisseria cinerea ATCC 14685</name>
    <dbReference type="NCBI Taxonomy" id="546262"/>
    <lineage>
        <taxon>Bacteria</taxon>
        <taxon>Pseudomonadati</taxon>
        <taxon>Pseudomonadota</taxon>
        <taxon>Betaproteobacteria</taxon>
        <taxon>Neisseriales</taxon>
        <taxon>Neisseriaceae</taxon>
        <taxon>Neisseria</taxon>
    </lineage>
</organism>
<dbReference type="STRING" id="546262.NEICINOT_03424"/>
<dbReference type="AlphaFoldDB" id="D0W1A4"/>
<gene>
    <name evidence="1" type="ORF">NEICINOT_03424</name>
</gene>
<comment type="caution">
    <text evidence="1">The sequence shown here is derived from an EMBL/GenBank/DDBJ whole genome shotgun (WGS) entry which is preliminary data.</text>
</comment>
<sequence>MARHKADFPDLDTFSPEEKFGGWEKIMKTYFADGGILDQLSAKK</sequence>
<dbReference type="Gene3D" id="3.40.190.10">
    <property type="entry name" value="Periplasmic binding protein-like II"/>
    <property type="match status" value="1"/>
</dbReference>
<reference evidence="1 2" key="1">
    <citation type="submission" date="2009-10" db="EMBL/GenBank/DDBJ databases">
        <authorList>
            <person name="Weinstock G."/>
            <person name="Sodergren E."/>
            <person name="Clifton S."/>
            <person name="Fulton L."/>
            <person name="Fulton B."/>
            <person name="Courtney L."/>
            <person name="Fronick C."/>
            <person name="Harrison M."/>
            <person name="Strong C."/>
            <person name="Farmer C."/>
            <person name="Delahaunty K."/>
            <person name="Markovic C."/>
            <person name="Hall O."/>
            <person name="Minx P."/>
            <person name="Tomlinson C."/>
            <person name="Mitreva M."/>
            <person name="Nelson J."/>
            <person name="Hou S."/>
            <person name="Wollam A."/>
            <person name="Pepin K.H."/>
            <person name="Johnson M."/>
            <person name="Bhonagiri V."/>
            <person name="Nash W.E."/>
            <person name="Warren W."/>
            <person name="Chinwalla A."/>
            <person name="Mardis E.R."/>
            <person name="Wilson R.K."/>
        </authorList>
    </citation>
    <scope>NUCLEOTIDE SEQUENCE [LARGE SCALE GENOMIC DNA]</scope>
    <source>
        <strain evidence="1 2">ATCC 14685</strain>
    </source>
</reference>
<evidence type="ECO:0000313" key="2">
    <source>
        <dbReference type="Proteomes" id="UP000003294"/>
    </source>
</evidence>
<proteinExistence type="predicted"/>